<comment type="caution">
    <text evidence="3">The sequence shown here is derived from an EMBL/GenBank/DDBJ whole genome shotgun (WGS) entry which is preliminary data.</text>
</comment>
<dbReference type="GO" id="GO:0004081">
    <property type="term" value="F:bis(5'-nucleosyl)-tetraphosphatase (asymmetrical) activity"/>
    <property type="evidence" value="ECO:0007669"/>
    <property type="project" value="TreeGrafter"/>
</dbReference>
<dbReference type="SUPFAM" id="SSF55811">
    <property type="entry name" value="Nudix"/>
    <property type="match status" value="1"/>
</dbReference>
<organism evidence="3 4">
    <name type="scientific">Dethiobacter alkaliphilus AHT 1</name>
    <dbReference type="NCBI Taxonomy" id="555088"/>
    <lineage>
        <taxon>Bacteria</taxon>
        <taxon>Bacillati</taxon>
        <taxon>Bacillota</taxon>
        <taxon>Dethiobacteria</taxon>
        <taxon>Dethiobacterales</taxon>
        <taxon>Dethiobacteraceae</taxon>
        <taxon>Dethiobacter</taxon>
    </lineage>
</organism>
<dbReference type="OrthoDB" id="9814308at2"/>
<dbReference type="PROSITE" id="PS00893">
    <property type="entry name" value="NUDIX_BOX"/>
    <property type="match status" value="1"/>
</dbReference>
<dbReference type="GO" id="GO:0006167">
    <property type="term" value="P:AMP biosynthetic process"/>
    <property type="evidence" value="ECO:0007669"/>
    <property type="project" value="TreeGrafter"/>
</dbReference>
<dbReference type="AlphaFoldDB" id="C0GHN5"/>
<proteinExistence type="predicted"/>
<dbReference type="Proteomes" id="UP000006443">
    <property type="component" value="Unassembled WGS sequence"/>
</dbReference>
<evidence type="ECO:0000313" key="4">
    <source>
        <dbReference type="Proteomes" id="UP000006443"/>
    </source>
</evidence>
<accession>C0GHN5</accession>
<dbReference type="InterPro" id="IPR020084">
    <property type="entry name" value="NUDIX_hydrolase_CS"/>
</dbReference>
<dbReference type="InterPro" id="IPR015797">
    <property type="entry name" value="NUDIX_hydrolase-like_dom_sf"/>
</dbReference>
<dbReference type="PROSITE" id="PS51462">
    <property type="entry name" value="NUDIX"/>
    <property type="match status" value="1"/>
</dbReference>
<reference evidence="3 4" key="1">
    <citation type="submission" date="2009-02" db="EMBL/GenBank/DDBJ databases">
        <title>Sequencing of the draft genome and assembly of Dethiobacter alkaliphilus AHT 1.</title>
        <authorList>
            <consortium name="US DOE Joint Genome Institute (JGI-PGF)"/>
            <person name="Lucas S."/>
            <person name="Copeland A."/>
            <person name="Lapidus A."/>
            <person name="Glavina del Rio T."/>
            <person name="Dalin E."/>
            <person name="Tice H."/>
            <person name="Bruce D."/>
            <person name="Goodwin L."/>
            <person name="Pitluck S."/>
            <person name="Larimer F."/>
            <person name="Land M.L."/>
            <person name="Hauser L."/>
            <person name="Muyzer G."/>
        </authorList>
    </citation>
    <scope>NUCLEOTIDE SEQUENCE [LARGE SCALE GENOMIC DNA]</scope>
    <source>
        <strain evidence="3 4">AHT 1</strain>
    </source>
</reference>
<evidence type="ECO:0000313" key="3">
    <source>
        <dbReference type="EMBL" id="EEG77241.1"/>
    </source>
</evidence>
<dbReference type="PANTHER" id="PTHR21340">
    <property type="entry name" value="DIADENOSINE 5,5-P1,P4-TETRAPHOSPHATE PYROPHOSPHOHYDROLASE MUTT"/>
    <property type="match status" value="1"/>
</dbReference>
<dbReference type="eggNOG" id="COG0494">
    <property type="taxonomic scope" value="Bacteria"/>
</dbReference>
<protein>
    <submittedName>
        <fullName evidence="3">NUDIX hydrolase</fullName>
    </submittedName>
</protein>
<evidence type="ECO:0000259" key="2">
    <source>
        <dbReference type="PROSITE" id="PS51462"/>
    </source>
</evidence>
<keyword evidence="4" id="KW-1185">Reference proteome</keyword>
<dbReference type="InterPro" id="IPR051325">
    <property type="entry name" value="Nudix_hydrolase_domain"/>
</dbReference>
<dbReference type="STRING" id="555088.DealDRAFT_1994"/>
<name>C0GHN5_DETAL</name>
<dbReference type="PANTHER" id="PTHR21340:SF0">
    <property type="entry name" value="BIS(5'-NUCLEOSYL)-TETRAPHOSPHATASE [ASYMMETRICAL]"/>
    <property type="match status" value="1"/>
</dbReference>
<sequence length="140" mass="16531">MTVRCIMVFLYKWQNGEPRYLLLKRNPKLGGYWQPVTGFIDEPETNRHAALRELTEETGIEEYERVTDPNHYFFFDMNGTSCSVSVLAVEVTDPPEIEISFEHTECKWLSYEEARQTLYWENNVETLDKLHQQLLAQGKH</sequence>
<evidence type="ECO:0000256" key="1">
    <source>
        <dbReference type="ARBA" id="ARBA00022801"/>
    </source>
</evidence>
<dbReference type="Gene3D" id="3.90.79.10">
    <property type="entry name" value="Nucleoside Triphosphate Pyrophosphohydrolase"/>
    <property type="match status" value="1"/>
</dbReference>
<keyword evidence="1 3" id="KW-0378">Hydrolase</keyword>
<gene>
    <name evidence="3" type="ORF">DealDRAFT_1994</name>
</gene>
<dbReference type="Pfam" id="PF00293">
    <property type="entry name" value="NUDIX"/>
    <property type="match status" value="1"/>
</dbReference>
<dbReference type="GO" id="GO:0006754">
    <property type="term" value="P:ATP biosynthetic process"/>
    <property type="evidence" value="ECO:0007669"/>
    <property type="project" value="TreeGrafter"/>
</dbReference>
<dbReference type="CDD" id="cd04664">
    <property type="entry name" value="NUDIX_DHNTPase_like"/>
    <property type="match status" value="1"/>
</dbReference>
<dbReference type="EMBL" id="ACJM01000009">
    <property type="protein sequence ID" value="EEG77241.1"/>
    <property type="molecule type" value="Genomic_DNA"/>
</dbReference>
<feature type="domain" description="Nudix hydrolase" evidence="2">
    <location>
        <begin position="1"/>
        <end position="132"/>
    </location>
</feature>
<dbReference type="InterPro" id="IPR000086">
    <property type="entry name" value="NUDIX_hydrolase_dom"/>
</dbReference>
<dbReference type="RefSeq" id="WP_008517054.1">
    <property type="nucleotide sequence ID" value="NZ_ACJM01000009.1"/>
</dbReference>